<dbReference type="Proteomes" id="UP000243459">
    <property type="component" value="Chromosome 2"/>
</dbReference>
<name>A0A5P1FHG9_ASPOF</name>
<dbReference type="OMA" id="FEPNNTS"/>
<dbReference type="Gramene" id="ONK77768">
    <property type="protein sequence ID" value="ONK77768"/>
    <property type="gene ID" value="A4U43_C02F10330"/>
</dbReference>
<evidence type="ECO:0000313" key="3">
    <source>
        <dbReference type="EMBL" id="ONK77768.1"/>
    </source>
</evidence>
<keyword evidence="4" id="KW-1185">Reference proteome</keyword>
<dbReference type="SMART" id="SM00166">
    <property type="entry name" value="UBX"/>
    <property type="match status" value="1"/>
</dbReference>
<dbReference type="PANTHER" id="PTHR47770:SF1">
    <property type="entry name" value="PLANT UBX DOMAIN-CONTAINING PROTEIN 11"/>
    <property type="match status" value="1"/>
</dbReference>
<dbReference type="InterPro" id="IPR029071">
    <property type="entry name" value="Ubiquitin-like_domsf"/>
</dbReference>
<dbReference type="AlphaFoldDB" id="A0A5P1FHG9"/>
<dbReference type="InterPro" id="IPR001012">
    <property type="entry name" value="UBX_dom"/>
</dbReference>
<evidence type="ECO:0000259" key="2">
    <source>
        <dbReference type="PROSITE" id="PS50033"/>
    </source>
</evidence>
<feature type="compositionally biased region" description="Polar residues" evidence="1">
    <location>
        <begin position="142"/>
        <end position="165"/>
    </location>
</feature>
<feature type="domain" description="UBX" evidence="2">
    <location>
        <begin position="309"/>
        <end position="387"/>
    </location>
</feature>
<feature type="compositionally biased region" description="Polar residues" evidence="1">
    <location>
        <begin position="518"/>
        <end position="531"/>
    </location>
</feature>
<dbReference type="EMBL" id="CM007382">
    <property type="protein sequence ID" value="ONK77768.1"/>
    <property type="molecule type" value="Genomic_DNA"/>
</dbReference>
<dbReference type="SUPFAM" id="SSF54236">
    <property type="entry name" value="Ubiquitin-like"/>
    <property type="match status" value="1"/>
</dbReference>
<dbReference type="Pfam" id="PF00789">
    <property type="entry name" value="UBX"/>
    <property type="match status" value="1"/>
</dbReference>
<feature type="region of interest" description="Disordered" evidence="1">
    <location>
        <begin position="138"/>
        <end position="215"/>
    </location>
</feature>
<dbReference type="Gene3D" id="3.10.20.90">
    <property type="entry name" value="Phosphatidylinositol 3-kinase Catalytic Subunit, Chain A, domain 1"/>
    <property type="match status" value="1"/>
</dbReference>
<dbReference type="PANTHER" id="PTHR47770">
    <property type="entry name" value="PLANT UBX DOMAIN-CONTAINING PROTEIN 11"/>
    <property type="match status" value="1"/>
</dbReference>
<gene>
    <name evidence="3" type="ORF">A4U43_C02F10330</name>
</gene>
<dbReference type="CDD" id="cd01767">
    <property type="entry name" value="UBX"/>
    <property type="match status" value="1"/>
</dbReference>
<protein>
    <recommendedName>
        <fullName evidence="2">UBX domain-containing protein</fullName>
    </recommendedName>
</protein>
<dbReference type="InterPro" id="IPR036249">
    <property type="entry name" value="Thioredoxin-like_sf"/>
</dbReference>
<dbReference type="Pfam" id="PF23187">
    <property type="entry name" value="UBX7_N"/>
    <property type="match status" value="1"/>
</dbReference>
<reference evidence="4" key="1">
    <citation type="journal article" date="2017" name="Nat. Commun.">
        <title>The asparagus genome sheds light on the origin and evolution of a young Y chromosome.</title>
        <authorList>
            <person name="Harkess A."/>
            <person name="Zhou J."/>
            <person name="Xu C."/>
            <person name="Bowers J.E."/>
            <person name="Van der Hulst R."/>
            <person name="Ayyampalayam S."/>
            <person name="Mercati F."/>
            <person name="Riccardi P."/>
            <person name="McKain M.R."/>
            <person name="Kakrana A."/>
            <person name="Tang H."/>
            <person name="Ray J."/>
            <person name="Groenendijk J."/>
            <person name="Arikit S."/>
            <person name="Mathioni S.M."/>
            <person name="Nakano M."/>
            <person name="Shan H."/>
            <person name="Telgmann-Rauber A."/>
            <person name="Kanno A."/>
            <person name="Yue Z."/>
            <person name="Chen H."/>
            <person name="Li W."/>
            <person name="Chen Y."/>
            <person name="Xu X."/>
            <person name="Zhang Y."/>
            <person name="Luo S."/>
            <person name="Chen H."/>
            <person name="Gao J."/>
            <person name="Mao Z."/>
            <person name="Pires J.C."/>
            <person name="Luo M."/>
            <person name="Kudrna D."/>
            <person name="Wing R.A."/>
            <person name="Meyers B.C."/>
            <person name="Yi K."/>
            <person name="Kong H."/>
            <person name="Lavrijsen P."/>
            <person name="Sunseri F."/>
            <person name="Falavigna A."/>
            <person name="Ye Y."/>
            <person name="Leebens-Mack J.H."/>
            <person name="Chen G."/>
        </authorList>
    </citation>
    <scope>NUCLEOTIDE SEQUENCE [LARGE SCALE GENOMIC DNA]</scope>
    <source>
        <strain evidence="4">cv. DH0086</strain>
    </source>
</reference>
<dbReference type="OrthoDB" id="2445133at2759"/>
<evidence type="ECO:0000313" key="4">
    <source>
        <dbReference type="Proteomes" id="UP000243459"/>
    </source>
</evidence>
<dbReference type="Gene3D" id="3.40.30.10">
    <property type="entry name" value="Glutaredoxin"/>
    <property type="match status" value="1"/>
</dbReference>
<accession>A0A5P1FHG9</accession>
<dbReference type="SUPFAM" id="SSF52833">
    <property type="entry name" value="Thioredoxin-like"/>
    <property type="match status" value="1"/>
</dbReference>
<evidence type="ECO:0000256" key="1">
    <source>
        <dbReference type="SAM" id="MobiDB-lite"/>
    </source>
</evidence>
<feature type="compositionally biased region" description="Polar residues" evidence="1">
    <location>
        <begin position="468"/>
        <end position="492"/>
    </location>
</feature>
<sequence length="538" mass="58672">MERSVASLTYEGSVSEAIVEAQRQKKLFVVYISGDDENSIHLERTTLVDNNVAESMSRYCIFLHLIHGSIDALQFSAIYPQKSVPSITAVGFNGVMLWQHEGYISGENFVGSIEKAWATVHFQETAVTLLTAAIASNKPEPLNSSPQEAAQGNSSSLDTASTSAGKSLESLEEKSSDVSKPSVEDVVAEPIDDQKNEGPGPETSSRSGAVDDREIIREEQTILESNTREEVLSSVTRDLYNPSTCDDIDVCAAPKETLASDESYTEASPASIEKTTAYSLNSLQTSDIVEEENANSEEVAEPTEYLNATKSEDIFLNIRLPNGASLQRKFMLTDTLRSVKNYVDKNQSGGAGSYDLAVPYPRKVFSEHDMTSVLSELGFGARQALIVVPHRQAIRSQKRSMPAAHEGQTAASMINETDNGGYFGFVKRVLSYMNPFSYLGGSADSSNSEPAPNNGYQQYRPAHAFQSSHFSGAETSNRPFSSSQSAGENTGETSRRASRPFGSNIHTLRHDEDDFQSGDRNTFWNGNSTQFGGDDDKK</sequence>
<dbReference type="PROSITE" id="PS50033">
    <property type="entry name" value="UBX"/>
    <property type="match status" value="1"/>
</dbReference>
<proteinExistence type="predicted"/>
<organism evidence="3 4">
    <name type="scientific">Asparagus officinalis</name>
    <name type="common">Garden asparagus</name>
    <dbReference type="NCBI Taxonomy" id="4686"/>
    <lineage>
        <taxon>Eukaryota</taxon>
        <taxon>Viridiplantae</taxon>
        <taxon>Streptophyta</taxon>
        <taxon>Embryophyta</taxon>
        <taxon>Tracheophyta</taxon>
        <taxon>Spermatophyta</taxon>
        <taxon>Magnoliopsida</taxon>
        <taxon>Liliopsida</taxon>
        <taxon>Asparagales</taxon>
        <taxon>Asparagaceae</taxon>
        <taxon>Asparagoideae</taxon>
        <taxon>Asparagus</taxon>
    </lineage>
</organism>
<feature type="region of interest" description="Disordered" evidence="1">
    <location>
        <begin position="468"/>
        <end position="538"/>
    </location>
</feature>